<keyword evidence="3" id="KW-1185">Reference proteome</keyword>
<dbReference type="Proteomes" id="UP000444318">
    <property type="component" value="Unassembled WGS sequence"/>
</dbReference>
<evidence type="ECO:0000313" key="3">
    <source>
        <dbReference type="Proteomes" id="UP000444318"/>
    </source>
</evidence>
<dbReference type="EMBL" id="WHUF01000013">
    <property type="protein sequence ID" value="MQA23779.1"/>
    <property type="molecule type" value="Genomic_DNA"/>
</dbReference>
<proteinExistence type="predicted"/>
<dbReference type="RefSeq" id="WP_152810020.1">
    <property type="nucleotide sequence ID" value="NZ_WHUF01000013.1"/>
</dbReference>
<sequence length="320" mass="34778">MSLPRSCIPLLAALLTSAAAHAQDLSMQGGALRVSGKNQNSFAVGVNYAQPVGDYLALSLGYLNEGHPSNHHRDGVSGQVWLRSRINEQGWSWGVGAGQYYFFDTSRPRGGGEAYINDHGWAPIYSLQATWHDDSRWYAQVQLNRVVPSGAKDPTTSLLVGGGYRFDSVRGDKLHLDGGASTDDTLTVLAGQSIVNSLESERSRAGSVEYRRAVGRYVDWTVSALREGTSAGTHRTGVATQLWLIRSLNRELELGMGIGPYLAFEVHDVPGTRSHKAGLVSAAGRYHFSKRLVGTLSLNRVVTDYHRDADLLLVGVGYSY</sequence>
<reference evidence="2 3" key="1">
    <citation type="submission" date="2019-10" db="EMBL/GenBank/DDBJ databases">
        <title>Two novel species isolated from a subtropical stream in China.</title>
        <authorList>
            <person name="Lu H."/>
        </authorList>
    </citation>
    <scope>NUCLEOTIDE SEQUENCE [LARGE SCALE GENOMIC DNA]</scope>
    <source>
        <strain evidence="2 3">FT103W</strain>
    </source>
</reference>
<comment type="caution">
    <text evidence="2">The sequence shown here is derived from an EMBL/GenBank/DDBJ whole genome shotgun (WGS) entry which is preliminary data.</text>
</comment>
<accession>A0A843SHK5</accession>
<dbReference type="AlphaFoldDB" id="A0A843SHK5"/>
<feature type="signal peptide" evidence="1">
    <location>
        <begin position="1"/>
        <end position="22"/>
    </location>
</feature>
<protein>
    <submittedName>
        <fullName evidence="2">Uncharacterized protein</fullName>
    </submittedName>
</protein>
<organism evidence="2 3">
    <name type="scientific">Rugamonas rivuli</name>
    <dbReference type="NCBI Taxonomy" id="2743358"/>
    <lineage>
        <taxon>Bacteria</taxon>
        <taxon>Pseudomonadati</taxon>
        <taxon>Pseudomonadota</taxon>
        <taxon>Betaproteobacteria</taxon>
        <taxon>Burkholderiales</taxon>
        <taxon>Oxalobacteraceae</taxon>
        <taxon>Telluria group</taxon>
        <taxon>Rugamonas</taxon>
    </lineage>
</organism>
<evidence type="ECO:0000313" key="2">
    <source>
        <dbReference type="EMBL" id="MQA23779.1"/>
    </source>
</evidence>
<evidence type="ECO:0000256" key="1">
    <source>
        <dbReference type="SAM" id="SignalP"/>
    </source>
</evidence>
<keyword evidence="1" id="KW-0732">Signal</keyword>
<gene>
    <name evidence="2" type="ORF">GEV01_30105</name>
</gene>
<name>A0A843SHK5_9BURK</name>
<feature type="chain" id="PRO_5032407472" evidence="1">
    <location>
        <begin position="23"/>
        <end position="320"/>
    </location>
</feature>